<dbReference type="EMBL" id="LR031878">
    <property type="protein sequence ID" value="VDD51016.1"/>
    <property type="molecule type" value="Genomic_DNA"/>
</dbReference>
<sequence>MLIIAYHNVVLEVNRSQWKPTLREGDDDEHIRHDCITAFEEEIDELKEVHEEL</sequence>
<name>A0A3P6FQG0_BRAOL</name>
<accession>A0A3P6FQG0</accession>
<organism evidence="1">
    <name type="scientific">Brassica oleracea</name>
    <name type="common">Wild cabbage</name>
    <dbReference type="NCBI Taxonomy" id="3712"/>
    <lineage>
        <taxon>Eukaryota</taxon>
        <taxon>Viridiplantae</taxon>
        <taxon>Streptophyta</taxon>
        <taxon>Embryophyta</taxon>
        <taxon>Tracheophyta</taxon>
        <taxon>Spermatophyta</taxon>
        <taxon>Magnoliopsida</taxon>
        <taxon>eudicotyledons</taxon>
        <taxon>Gunneridae</taxon>
        <taxon>Pentapetalae</taxon>
        <taxon>rosids</taxon>
        <taxon>malvids</taxon>
        <taxon>Brassicales</taxon>
        <taxon>Brassicaceae</taxon>
        <taxon>Brassiceae</taxon>
        <taxon>Brassica</taxon>
    </lineage>
</organism>
<gene>
    <name evidence="1" type="ORF">BOLC1T03405H</name>
</gene>
<protein>
    <submittedName>
        <fullName evidence="1">Uncharacterized protein</fullName>
    </submittedName>
</protein>
<proteinExistence type="predicted"/>
<evidence type="ECO:0000313" key="1">
    <source>
        <dbReference type="EMBL" id="VDD51016.1"/>
    </source>
</evidence>
<reference evidence="1" key="1">
    <citation type="submission" date="2018-11" db="EMBL/GenBank/DDBJ databases">
        <authorList>
            <consortium name="Genoscope - CEA"/>
            <person name="William W."/>
        </authorList>
    </citation>
    <scope>NUCLEOTIDE SEQUENCE</scope>
</reference>
<dbReference type="AlphaFoldDB" id="A0A3P6FQG0"/>